<dbReference type="InterPro" id="IPR004947">
    <property type="entry name" value="DNase_II"/>
</dbReference>
<reference evidence="3" key="1">
    <citation type="journal article" date="2011" name="PLoS ONE">
        <title>A deep insight into the sialotranscriptome of the gulf coast tick, Amblyomma maculatum.</title>
        <authorList>
            <person name="Karim S."/>
            <person name="Singh P."/>
            <person name="Ribeiro J.M."/>
        </authorList>
    </citation>
    <scope>NUCLEOTIDE SEQUENCE</scope>
    <source>
        <tissue evidence="3">Salivary gland</tissue>
    </source>
</reference>
<dbReference type="PANTHER" id="PTHR10858">
    <property type="entry name" value="DEOXYRIBONUCLEASE II"/>
    <property type="match status" value="1"/>
</dbReference>
<dbReference type="Pfam" id="PF03265">
    <property type="entry name" value="DNase_II"/>
    <property type="match status" value="1"/>
</dbReference>
<comment type="similarity">
    <text evidence="1">Belongs to the DNase II family.</text>
</comment>
<dbReference type="PANTHER" id="PTHR10858:SF23">
    <property type="entry name" value="DEOXYRIBONUCLEASE II"/>
    <property type="match status" value="1"/>
</dbReference>
<sequence>SGVVLQTVRSEYKGAAKGTLCLRQSHRMAASRLLLLAGLLVKVSSYAPYYEERISCKNPDGKNVDWFIAYKLPKGSDRDGNSFTPVGSELAYVDSETVGSGRWTLLKQGVNAEEGNPISLTLAPILGRKKKMVAYALYNDQPPPEFRGTNKGHAKGVLMAAPARGSVWLQHSVPQFPLDVEQGYGYPESGYRNGQLFLCISFSHRVAEAIAHHLRVQAAHVYQRYLPPWLRSEQFRHTELALLLSRKVIKNARKPRIDFFKSKGGKRFVAIAKPPYWTKDIYKHEVVRHAGDSIAVQSWRRGTGGPQDKDCTGFHGVTDVDTINLRFAQGQVVEFNAAEDHSKWDVALQKGFFCFSSLNRMLSQFKRGGEVTCMWDDQVAQMFRDAIAERSECGNPE</sequence>
<accession>G3MHC7</accession>
<proteinExistence type="evidence at transcript level"/>
<evidence type="ECO:0000313" key="3">
    <source>
        <dbReference type="EMBL" id="AEO32895.1"/>
    </source>
</evidence>
<dbReference type="CDD" id="cd09120">
    <property type="entry name" value="PLDc_DNaseII_1"/>
    <property type="match status" value="1"/>
</dbReference>
<name>G3MHC7_AMBMU</name>
<keyword evidence="2" id="KW-0378">Hydrolase</keyword>
<organism evidence="3">
    <name type="scientific">Amblyomma maculatum</name>
    <name type="common">Gulf Coast tick</name>
    <dbReference type="NCBI Taxonomy" id="34609"/>
    <lineage>
        <taxon>Eukaryota</taxon>
        <taxon>Metazoa</taxon>
        <taxon>Ecdysozoa</taxon>
        <taxon>Arthropoda</taxon>
        <taxon>Chelicerata</taxon>
        <taxon>Arachnida</taxon>
        <taxon>Acari</taxon>
        <taxon>Parasitiformes</taxon>
        <taxon>Ixodida</taxon>
        <taxon>Ixodoidea</taxon>
        <taxon>Ixodidae</taxon>
        <taxon>Amblyomminae</taxon>
        <taxon>Amblyomma</taxon>
    </lineage>
</organism>
<feature type="non-terminal residue" evidence="3">
    <location>
        <position position="1"/>
    </location>
</feature>
<dbReference type="GO" id="GO:0006309">
    <property type="term" value="P:apoptotic DNA fragmentation"/>
    <property type="evidence" value="ECO:0007669"/>
    <property type="project" value="TreeGrafter"/>
</dbReference>
<dbReference type="EMBL" id="JO841278">
    <property type="protein sequence ID" value="AEO32895.1"/>
    <property type="molecule type" value="mRNA"/>
</dbReference>
<evidence type="ECO:0000256" key="1">
    <source>
        <dbReference type="ARBA" id="ARBA00007527"/>
    </source>
</evidence>
<protein>
    <submittedName>
        <fullName evidence="3">Uncharacterized protein</fullName>
    </submittedName>
</protein>
<dbReference type="AlphaFoldDB" id="G3MHC7"/>
<dbReference type="GO" id="GO:0004531">
    <property type="term" value="F:deoxyribonuclease II activity"/>
    <property type="evidence" value="ECO:0007669"/>
    <property type="project" value="InterPro"/>
</dbReference>
<evidence type="ECO:0000256" key="2">
    <source>
        <dbReference type="ARBA" id="ARBA00022801"/>
    </source>
</evidence>